<dbReference type="EMBL" id="LTAZ01000003">
    <property type="protein sequence ID" value="KYH26974.1"/>
    <property type="molecule type" value="Genomic_DNA"/>
</dbReference>
<organism evidence="2 3">
    <name type="scientific">Halalkalicoccus paucihalophilus</name>
    <dbReference type="NCBI Taxonomy" id="1008153"/>
    <lineage>
        <taxon>Archaea</taxon>
        <taxon>Methanobacteriati</taxon>
        <taxon>Methanobacteriota</taxon>
        <taxon>Stenosarchaea group</taxon>
        <taxon>Halobacteria</taxon>
        <taxon>Halobacteriales</taxon>
        <taxon>Halococcaceae</taxon>
        <taxon>Halalkalicoccus</taxon>
    </lineage>
</organism>
<gene>
    <name evidence="2" type="ORF">HAPAU_08620</name>
</gene>
<dbReference type="Proteomes" id="UP000075321">
    <property type="component" value="Unassembled WGS sequence"/>
</dbReference>
<reference evidence="2 3" key="1">
    <citation type="submission" date="2016-02" db="EMBL/GenBank/DDBJ databases">
        <title>Genome sequence of Halalkalicoccus paucihalophilus DSM 24557.</title>
        <authorList>
            <person name="Poehlein A."/>
            <person name="Daniel R."/>
        </authorList>
    </citation>
    <scope>NUCLEOTIDE SEQUENCE [LARGE SCALE GENOMIC DNA]</scope>
    <source>
        <strain evidence="2 3">DSM 24557</strain>
    </source>
</reference>
<evidence type="ECO:0000313" key="2">
    <source>
        <dbReference type="EMBL" id="KYH26974.1"/>
    </source>
</evidence>
<keyword evidence="3" id="KW-1185">Reference proteome</keyword>
<feature type="compositionally biased region" description="Basic and acidic residues" evidence="1">
    <location>
        <begin position="1"/>
        <end position="61"/>
    </location>
</feature>
<evidence type="ECO:0000256" key="1">
    <source>
        <dbReference type="SAM" id="MobiDB-lite"/>
    </source>
</evidence>
<evidence type="ECO:0000313" key="3">
    <source>
        <dbReference type="Proteomes" id="UP000075321"/>
    </source>
</evidence>
<name>A0A151AH81_9EURY</name>
<feature type="region of interest" description="Disordered" evidence="1">
    <location>
        <begin position="1"/>
        <end position="109"/>
    </location>
</feature>
<proteinExistence type="predicted"/>
<sequence length="164" mass="17771">MSRVVQVRDEPSARFRDAGEFRERPPEGRPRTPEAELFPHDEYRVESRVDPEGRHIADGRPLDAPLAGDPDRAGTPVDPAHGVALPSRPQGGPPDATADVEDGSRNPLGHPFFEVAPVVVIGEISREMRLADVPVVPTVNRPLDQPSVVEVLDHPSEGIGHTPS</sequence>
<dbReference type="AlphaFoldDB" id="A0A151AH81"/>
<accession>A0A151AH81</accession>
<dbReference type="PATRIC" id="fig|1008153.3.peg.864"/>
<protein>
    <submittedName>
        <fullName evidence="2">Uncharacterized protein</fullName>
    </submittedName>
</protein>
<comment type="caution">
    <text evidence="2">The sequence shown here is derived from an EMBL/GenBank/DDBJ whole genome shotgun (WGS) entry which is preliminary data.</text>
</comment>